<feature type="domain" description="Extensin-like C-terminal" evidence="1">
    <location>
        <begin position="70"/>
        <end position="242"/>
    </location>
</feature>
<organism evidence="2 3">
    <name type="scientific">Parerythrobacter jejuensis</name>
    <dbReference type="NCBI Taxonomy" id="795812"/>
    <lineage>
        <taxon>Bacteria</taxon>
        <taxon>Pseudomonadati</taxon>
        <taxon>Pseudomonadota</taxon>
        <taxon>Alphaproteobacteria</taxon>
        <taxon>Sphingomonadales</taxon>
        <taxon>Erythrobacteraceae</taxon>
        <taxon>Parerythrobacter</taxon>
    </lineage>
</organism>
<name>A0A845APK2_9SPHN</name>
<dbReference type="EMBL" id="WTYE01000001">
    <property type="protein sequence ID" value="MXP32230.1"/>
    <property type="molecule type" value="Genomic_DNA"/>
</dbReference>
<evidence type="ECO:0000313" key="3">
    <source>
        <dbReference type="Proteomes" id="UP000446786"/>
    </source>
</evidence>
<reference evidence="2 3" key="1">
    <citation type="submission" date="2019-12" db="EMBL/GenBank/DDBJ databases">
        <title>Genomic-based taxomic classification of the family Erythrobacteraceae.</title>
        <authorList>
            <person name="Xu L."/>
        </authorList>
    </citation>
    <scope>NUCLEOTIDE SEQUENCE [LARGE SCALE GENOMIC DNA]</scope>
    <source>
        <strain evidence="2 3">JCM 16677</strain>
    </source>
</reference>
<sequence length="242" mass="26772">MNWSIRRSIGKLRWDRYALLALLCFAAAIGGWNWLQDNPGSNPWAPLDLRDPPGWATERKLVSLRENPAQCRAVLERSAVAFSTLPSAGEGPCRRADPTRLEQFPFTPSSPATSCAVAAGLEIWLEQGVQPAAREIYGQKVAGIEHLGAYNCRRIYGADEGPWSEHATANAIDIAAFVLEDGSRISLLNNWDDQDDDAKFLRRGRDTACDVFGTVLSPDYNAAHRDHFHFDQKGWGFGGACR</sequence>
<evidence type="ECO:0000259" key="1">
    <source>
        <dbReference type="Pfam" id="PF06904"/>
    </source>
</evidence>
<accession>A0A845APK2</accession>
<protein>
    <submittedName>
        <fullName evidence="2">Extensin</fullName>
    </submittedName>
</protein>
<dbReference type="RefSeq" id="WP_160779586.1">
    <property type="nucleotide sequence ID" value="NZ_BAAAZF010000001.1"/>
</dbReference>
<gene>
    <name evidence="2" type="ORF">GRI94_10415</name>
</gene>
<proteinExistence type="predicted"/>
<dbReference type="Pfam" id="PF06904">
    <property type="entry name" value="Extensin-like_C"/>
    <property type="match status" value="1"/>
</dbReference>
<evidence type="ECO:0000313" key="2">
    <source>
        <dbReference type="EMBL" id="MXP32230.1"/>
    </source>
</evidence>
<dbReference type="InterPro" id="IPR009683">
    <property type="entry name" value="Extensin-like_C"/>
</dbReference>
<comment type="caution">
    <text evidence="2">The sequence shown here is derived from an EMBL/GenBank/DDBJ whole genome shotgun (WGS) entry which is preliminary data.</text>
</comment>
<keyword evidence="3" id="KW-1185">Reference proteome</keyword>
<dbReference type="Proteomes" id="UP000446786">
    <property type="component" value="Unassembled WGS sequence"/>
</dbReference>
<dbReference type="OrthoDB" id="9809788at2"/>
<dbReference type="AlphaFoldDB" id="A0A845APK2"/>